<evidence type="ECO:0000313" key="2">
    <source>
        <dbReference type="EMBL" id="KAG4418978.1"/>
    </source>
</evidence>
<name>A0A8H7WA88_9HELO</name>
<feature type="compositionally biased region" description="Pro residues" evidence="1">
    <location>
        <begin position="189"/>
        <end position="200"/>
    </location>
</feature>
<feature type="region of interest" description="Disordered" evidence="1">
    <location>
        <begin position="1"/>
        <end position="59"/>
    </location>
</feature>
<proteinExistence type="predicted"/>
<sequence length="251" mass="27738">MQAAVLSSERLSGPWPASHFLEDSRQSRNQKKVRFDATAVDNEYKMRPRQKRPSPIGTAAFSRDFEILPSSWSSAADSGPSVSRKTYSPAPWPLSTEFRSQEARKLDLAANPRYPAQASWTLYPLTQNRARTPLPGLEPRIPTMTSTSGSRIFAKGSANSAVKRDKASHVRNASHVPPRVPDAPSWPNQRPPPAPRPSRLPTPDLMDVDGEMFCPCDLIVSGKDFISVGKKPIAKMDAQLEAARAHMKRQA</sequence>
<evidence type="ECO:0000256" key="1">
    <source>
        <dbReference type="SAM" id="MobiDB-lite"/>
    </source>
</evidence>
<feature type="region of interest" description="Disordered" evidence="1">
    <location>
        <begin position="72"/>
        <end position="93"/>
    </location>
</feature>
<reference evidence="2" key="1">
    <citation type="submission" date="2021-02" db="EMBL/GenBank/DDBJ databases">
        <title>Genome sequence Cadophora malorum strain M34.</title>
        <authorList>
            <person name="Stefanovic E."/>
            <person name="Vu D."/>
            <person name="Scully C."/>
            <person name="Dijksterhuis J."/>
            <person name="Roader J."/>
            <person name="Houbraken J."/>
        </authorList>
    </citation>
    <scope>NUCLEOTIDE SEQUENCE</scope>
    <source>
        <strain evidence="2">M34</strain>
    </source>
</reference>
<dbReference type="Proteomes" id="UP000664132">
    <property type="component" value="Unassembled WGS sequence"/>
</dbReference>
<keyword evidence="3" id="KW-1185">Reference proteome</keyword>
<organism evidence="2 3">
    <name type="scientific">Cadophora malorum</name>
    <dbReference type="NCBI Taxonomy" id="108018"/>
    <lineage>
        <taxon>Eukaryota</taxon>
        <taxon>Fungi</taxon>
        <taxon>Dikarya</taxon>
        <taxon>Ascomycota</taxon>
        <taxon>Pezizomycotina</taxon>
        <taxon>Leotiomycetes</taxon>
        <taxon>Helotiales</taxon>
        <taxon>Ploettnerulaceae</taxon>
        <taxon>Cadophora</taxon>
    </lineage>
</organism>
<feature type="compositionally biased region" description="Low complexity" evidence="1">
    <location>
        <begin position="72"/>
        <end position="83"/>
    </location>
</feature>
<dbReference type="OrthoDB" id="3560228at2759"/>
<comment type="caution">
    <text evidence="2">The sequence shown here is derived from an EMBL/GenBank/DDBJ whole genome shotgun (WGS) entry which is preliminary data.</text>
</comment>
<evidence type="ECO:0000313" key="3">
    <source>
        <dbReference type="Proteomes" id="UP000664132"/>
    </source>
</evidence>
<feature type="region of interest" description="Disordered" evidence="1">
    <location>
        <begin position="131"/>
        <end position="205"/>
    </location>
</feature>
<dbReference type="EMBL" id="JAFJYH010000116">
    <property type="protein sequence ID" value="KAG4418978.1"/>
    <property type="molecule type" value="Genomic_DNA"/>
</dbReference>
<protein>
    <submittedName>
        <fullName evidence="2">Uncharacterized protein</fullName>
    </submittedName>
</protein>
<dbReference type="AlphaFoldDB" id="A0A8H7WA88"/>
<gene>
    <name evidence="2" type="ORF">IFR04_007925</name>
</gene>
<accession>A0A8H7WA88</accession>